<keyword evidence="3 5" id="KW-0067">ATP-binding</keyword>
<reference evidence="6" key="1">
    <citation type="submission" date="2017-02" db="EMBL/GenBank/DDBJ databases">
        <title>Comparative genomics and description of representatives of a novel lineage of planctomycetes thriving in anoxic sediments.</title>
        <authorList>
            <person name="Spring S."/>
            <person name="Bunk B."/>
            <person name="Sproer C."/>
        </authorList>
    </citation>
    <scope>NUCLEOTIDE SEQUENCE [LARGE SCALE GENOMIC DNA]</scope>
    <source>
        <strain evidence="6">SM-Chi-D1</strain>
    </source>
</reference>
<dbReference type="Gene3D" id="3.40.50.300">
    <property type="entry name" value="P-loop containing nucleotide triphosphate hydrolases"/>
    <property type="match status" value="1"/>
</dbReference>
<keyword evidence="6" id="KW-1185">Reference proteome</keyword>
<evidence type="ECO:0000313" key="5">
    <source>
        <dbReference type="EMBL" id="AQQ70302.1"/>
    </source>
</evidence>
<dbReference type="SMART" id="SM00382">
    <property type="entry name" value="AAA"/>
    <property type="match status" value="1"/>
</dbReference>
<proteinExistence type="predicted"/>
<dbReference type="PANTHER" id="PTHR42734">
    <property type="entry name" value="METAL TRANSPORT SYSTEM ATP-BINDING PROTEIN TM_0124-RELATED"/>
    <property type="match status" value="1"/>
</dbReference>
<dbReference type="EC" id="3.6.3.-" evidence="5"/>
<feature type="domain" description="ABC transporter" evidence="4">
    <location>
        <begin position="9"/>
        <end position="250"/>
    </location>
</feature>
<keyword evidence="1" id="KW-0813">Transport</keyword>
<accession>A0A1Q2MDG1</accession>
<name>A0A1Q2MDG1_9BACT</name>
<dbReference type="Proteomes" id="UP000188181">
    <property type="component" value="Chromosome"/>
</dbReference>
<dbReference type="GO" id="GO:0005524">
    <property type="term" value="F:ATP binding"/>
    <property type="evidence" value="ECO:0007669"/>
    <property type="project" value="UniProtKB-KW"/>
</dbReference>
<gene>
    <name evidence="5" type="primary">ylmA</name>
    <name evidence="5" type="ORF">SMSP2_00646</name>
</gene>
<dbReference type="Pfam" id="PF00005">
    <property type="entry name" value="ABC_tran"/>
    <property type="match status" value="1"/>
</dbReference>
<dbReference type="STRING" id="1851148.SMSP2_00646"/>
<protein>
    <submittedName>
        <fullName evidence="5">Putative ABC transporter ATP-binding protein YlmA</fullName>
        <ecNumber evidence="5">3.6.3.-</ecNumber>
    </submittedName>
</protein>
<organism evidence="5 6">
    <name type="scientific">Limihaloglobus sulfuriphilus</name>
    <dbReference type="NCBI Taxonomy" id="1851148"/>
    <lineage>
        <taxon>Bacteria</taxon>
        <taxon>Pseudomonadati</taxon>
        <taxon>Planctomycetota</taxon>
        <taxon>Phycisphaerae</taxon>
        <taxon>Sedimentisphaerales</taxon>
        <taxon>Sedimentisphaeraceae</taxon>
        <taxon>Limihaloglobus</taxon>
    </lineage>
</organism>
<evidence type="ECO:0000259" key="4">
    <source>
        <dbReference type="PROSITE" id="PS50893"/>
    </source>
</evidence>
<dbReference type="InterPro" id="IPR050153">
    <property type="entry name" value="Metal_Ion_Import_ABC"/>
</dbReference>
<dbReference type="KEGG" id="pbas:SMSP2_00646"/>
<dbReference type="AlphaFoldDB" id="A0A1Q2MDG1"/>
<dbReference type="InterPro" id="IPR003593">
    <property type="entry name" value="AAA+_ATPase"/>
</dbReference>
<dbReference type="InterPro" id="IPR003439">
    <property type="entry name" value="ABC_transporter-like_ATP-bd"/>
</dbReference>
<dbReference type="GO" id="GO:0016887">
    <property type="term" value="F:ATP hydrolysis activity"/>
    <property type="evidence" value="ECO:0007669"/>
    <property type="project" value="InterPro"/>
</dbReference>
<sequence>MQRNKSNILNVESACLNISGKSILRDINFELNEGQRCVVLGANGSGKSTFLSMIAGYTWPSQGNIWAFGHRFGTFALHELRKRIGLVATSRIPNFDESTKVGDIVATGFWGGLMIPMYAELSPEQKLLVEQELAEFGLEDFYERPFWQLSTGERSRVLIARAMISRPGLLLLDEPAAGLDIRNRTELLKHINSLINRDQSPAVILVTHHFDEIPPDTDRIVVLKDGEIYVEGEPGEILNSDTISQAYGCSLEVIKTAQRYVIVPSID</sequence>
<dbReference type="InterPro" id="IPR027417">
    <property type="entry name" value="P-loop_NTPase"/>
</dbReference>
<keyword evidence="2" id="KW-0547">Nucleotide-binding</keyword>
<evidence type="ECO:0000256" key="3">
    <source>
        <dbReference type="ARBA" id="ARBA00022840"/>
    </source>
</evidence>
<dbReference type="SUPFAM" id="SSF52540">
    <property type="entry name" value="P-loop containing nucleoside triphosphate hydrolases"/>
    <property type="match status" value="1"/>
</dbReference>
<dbReference type="EMBL" id="CP019646">
    <property type="protein sequence ID" value="AQQ70302.1"/>
    <property type="molecule type" value="Genomic_DNA"/>
</dbReference>
<keyword evidence="5" id="KW-0378">Hydrolase</keyword>
<evidence type="ECO:0000256" key="1">
    <source>
        <dbReference type="ARBA" id="ARBA00022448"/>
    </source>
</evidence>
<dbReference type="RefSeq" id="WP_186804827.1">
    <property type="nucleotide sequence ID" value="NZ_CP019646.1"/>
</dbReference>
<evidence type="ECO:0000256" key="2">
    <source>
        <dbReference type="ARBA" id="ARBA00022741"/>
    </source>
</evidence>
<evidence type="ECO:0000313" key="6">
    <source>
        <dbReference type="Proteomes" id="UP000188181"/>
    </source>
</evidence>
<dbReference type="PROSITE" id="PS50893">
    <property type="entry name" value="ABC_TRANSPORTER_2"/>
    <property type="match status" value="1"/>
</dbReference>